<keyword evidence="1" id="KW-0812">Transmembrane</keyword>
<dbReference type="Proteomes" id="UP000253104">
    <property type="component" value="Chromosome mHSR5_C"/>
</dbReference>
<evidence type="ECO:0000313" key="2">
    <source>
        <dbReference type="EMBL" id="AXF25800.1"/>
    </source>
</evidence>
<gene>
    <name evidence="2" type="ORF">CUJ89_35905</name>
</gene>
<organism evidence="2 3">
    <name type="scientific">Burkholderia pyrrocinia</name>
    <name type="common">Pseudomonas pyrrocinia</name>
    <dbReference type="NCBI Taxonomy" id="60550"/>
    <lineage>
        <taxon>Bacteria</taxon>
        <taxon>Pseudomonadati</taxon>
        <taxon>Pseudomonadota</taxon>
        <taxon>Betaproteobacteria</taxon>
        <taxon>Burkholderiales</taxon>
        <taxon>Burkholderiaceae</taxon>
        <taxon>Burkholderia</taxon>
        <taxon>Burkholderia cepacia complex</taxon>
    </lineage>
</organism>
<keyword evidence="1" id="KW-1133">Transmembrane helix</keyword>
<evidence type="ECO:0000256" key="1">
    <source>
        <dbReference type="SAM" id="Phobius"/>
    </source>
</evidence>
<accession>A0A2Z5N9L6</accession>
<sequence>MPIWSLTEPWTVDSAPLMPDCSDASVDVPIALLVAAVVALFATLFMTLVADEPAFAPRKMLLMPMWMLL</sequence>
<dbReference type="EMBL" id="CP024904">
    <property type="protein sequence ID" value="AXF25800.1"/>
    <property type="molecule type" value="Genomic_DNA"/>
</dbReference>
<evidence type="ECO:0000313" key="3">
    <source>
        <dbReference type="Proteomes" id="UP000253104"/>
    </source>
</evidence>
<protein>
    <submittedName>
        <fullName evidence="2">Uncharacterized protein</fullName>
    </submittedName>
</protein>
<proteinExistence type="predicted"/>
<name>A0A2Z5N9L6_BURPY</name>
<dbReference type="AlphaFoldDB" id="A0A2Z5N9L6"/>
<feature type="transmembrane region" description="Helical" evidence="1">
    <location>
        <begin position="28"/>
        <end position="50"/>
    </location>
</feature>
<reference evidence="2 3" key="1">
    <citation type="journal article" date="2018" name="ISME J.">
        <title>Involvement of Burkholderiaceae and sulfurous volatiles in disease-suppressive soils.</title>
        <authorList>
            <person name="Carrion V.J."/>
            <person name="Cordovez V."/>
            <person name="Tyc O."/>
            <person name="Etalo D.W."/>
            <person name="de Bruijn I."/>
            <person name="de Jager V.C."/>
            <person name="Medema M.H."/>
            <person name="Eberl L."/>
            <person name="Raaijmakers J.M."/>
        </authorList>
    </citation>
    <scope>NUCLEOTIDE SEQUENCE [LARGE SCALE GENOMIC DNA]</scope>
    <source>
        <strain evidence="3">mHSR5</strain>
    </source>
</reference>
<keyword evidence="1" id="KW-0472">Membrane</keyword>